<evidence type="ECO:0000313" key="1">
    <source>
        <dbReference type="EMBL" id="AGO85101.2"/>
    </source>
</evidence>
<dbReference type="EMBL" id="KC977571">
    <property type="protein sequence ID" value="AGO85101.2"/>
    <property type="molecule type" value="Genomic_DNA"/>
</dbReference>
<reference evidence="1 2" key="1">
    <citation type="journal article" date="2013" name="Science">
        <title>Pandoraviruses: amoeba viruses with genomes up to 2.5 Mb reaching that of parasitic eukaryotes.</title>
        <authorList>
            <person name="Philippe N."/>
            <person name="Legendre M."/>
            <person name="Doutre G."/>
            <person name="Coute Y."/>
            <person name="Poirot O."/>
            <person name="Lescot M."/>
            <person name="Arslan D."/>
            <person name="Seltzer V."/>
            <person name="Bertaux L."/>
            <person name="Bruley C."/>
            <person name="Garin J."/>
            <person name="Claverie J.M."/>
            <person name="Abergel C."/>
        </authorList>
    </citation>
    <scope>NUCLEOTIDE SEQUENCE [LARGE SCALE GENOMIC DNA]</scope>
</reference>
<sequence>MTQQTNNRDAKAAVGKATWVHPTRIKAWRRRVIALATTETNSFDLYDILGDGDNDGIPRPGADDVGTLEEALWMATASDSRLALCQLPLPCVADIVGALVESVAASLGLTVVLDPCGLMPPRYHLLLPP</sequence>
<dbReference type="GeneID" id="16606888"/>
<organism evidence="1 2">
    <name type="scientific">Pandoravirus salinus</name>
    <dbReference type="NCBI Taxonomy" id="1349410"/>
    <lineage>
        <taxon>Viruses</taxon>
        <taxon>Pandoravirus</taxon>
    </lineage>
</organism>
<protein>
    <submittedName>
        <fullName evidence="1">Uncharacterized protein</fullName>
    </submittedName>
</protein>
<dbReference type="RefSeq" id="YP_008438175.2">
    <property type="nucleotide sequence ID" value="NC_022098.1"/>
</dbReference>
<gene>
    <name evidence="1" type="ORF">psal_cds_954</name>
</gene>
<evidence type="ECO:0000313" key="2">
    <source>
        <dbReference type="Proteomes" id="UP000204584"/>
    </source>
</evidence>
<dbReference type="Proteomes" id="UP000204584">
    <property type="component" value="Segment"/>
</dbReference>
<name>S4W000_9VIRU</name>
<keyword evidence="2" id="KW-1185">Reference proteome</keyword>
<dbReference type="KEGG" id="vg:16606888"/>
<accession>S4W000</accession>
<proteinExistence type="predicted"/>